<evidence type="ECO:0000313" key="1">
    <source>
        <dbReference type="EMBL" id="MRX22907.1"/>
    </source>
</evidence>
<protein>
    <submittedName>
        <fullName evidence="1">DUF1059 domain-containing protein</fullName>
    </submittedName>
</protein>
<dbReference type="RefSeq" id="WP_151163353.1">
    <property type="nucleotide sequence ID" value="NZ_WKJO01000001.1"/>
</dbReference>
<keyword evidence="2" id="KW-1185">Reference proteome</keyword>
<sequence>MAREVTCRDAGYDCDFVIRSENEDELIKFVQEHAKQTHDADMSSADIRNAWKTV</sequence>
<dbReference type="InterPro" id="IPR009409">
    <property type="entry name" value="DUF1059"/>
</dbReference>
<dbReference type="Proteomes" id="UP000439022">
    <property type="component" value="Unassembled WGS sequence"/>
</dbReference>
<proteinExistence type="predicted"/>
<dbReference type="EMBL" id="WKJO01000001">
    <property type="protein sequence ID" value="MRX22907.1"/>
    <property type="molecule type" value="Genomic_DNA"/>
</dbReference>
<name>A0A6A8GLB8_9EURY</name>
<dbReference type="Pfam" id="PF06348">
    <property type="entry name" value="DUF1059"/>
    <property type="match status" value="1"/>
</dbReference>
<organism evidence="1 2">
    <name type="scientific">Haloferax litoreum</name>
    <dbReference type="NCBI Taxonomy" id="2666140"/>
    <lineage>
        <taxon>Archaea</taxon>
        <taxon>Methanobacteriati</taxon>
        <taxon>Methanobacteriota</taxon>
        <taxon>Stenosarchaea group</taxon>
        <taxon>Halobacteria</taxon>
        <taxon>Halobacteriales</taxon>
        <taxon>Haloferacaceae</taxon>
        <taxon>Haloferax</taxon>
    </lineage>
</organism>
<dbReference type="AlphaFoldDB" id="A0A6A8GLB8"/>
<evidence type="ECO:0000313" key="2">
    <source>
        <dbReference type="Proteomes" id="UP000439022"/>
    </source>
</evidence>
<accession>A0A6A8GLB8</accession>
<reference evidence="1 2" key="1">
    <citation type="submission" date="2019-11" db="EMBL/GenBank/DDBJ databases">
        <title>Whole genome sequence of Haloferax sp. MBLA0076.</title>
        <authorList>
            <person name="Seo M.-J."/>
            <person name="Cho E.-S."/>
        </authorList>
    </citation>
    <scope>NUCLEOTIDE SEQUENCE [LARGE SCALE GENOMIC DNA]</scope>
    <source>
        <strain evidence="1 2">MBLA0076</strain>
    </source>
</reference>
<comment type="caution">
    <text evidence="1">The sequence shown here is derived from an EMBL/GenBank/DDBJ whole genome shotgun (WGS) entry which is preliminary data.</text>
</comment>
<gene>
    <name evidence="1" type="ORF">GJR96_13215</name>
</gene>